<evidence type="ECO:0000259" key="1">
    <source>
        <dbReference type="Pfam" id="PF00753"/>
    </source>
</evidence>
<reference evidence="2 3" key="1">
    <citation type="submission" date="2015-10" db="EMBL/GenBank/DDBJ databases">
        <authorList>
            <person name="Gilbert D.G."/>
        </authorList>
    </citation>
    <scope>NUCLEOTIDE SEQUENCE [LARGE SCALE GENOMIC DNA]</scope>
    <source>
        <strain evidence="2 3">NRRL B-16712</strain>
    </source>
</reference>
<accession>A0A101J7N4</accession>
<dbReference type="Gene3D" id="3.60.15.10">
    <property type="entry name" value="Ribonuclease Z/Hydroxyacylglutathione hydrolase-like"/>
    <property type="match status" value="1"/>
</dbReference>
<sequence>MIRIEALPARDGDCLWVEWEHEGRTRRMLVDGGRGRAAARRIEALSIDDRHVDLVVCTHIDADHIEGILDLFAQPPAGFTAGEVWFNGQRHLRDDVTGPRQGSRLELILGRAGVPWNARFGNGAVAVAEDGPLPVKQLPGLTVTLLAPGPAELSSLDRAWPDVLAELDDPLQGRRGPDPDAGVDLAALVDRLSTPDESAANGSSIAFLAEHADGGRVLFTADAPAAPLLAGLRRLAPDGAPVPVALCKVPHHGSHHNVSTALVAALDCPNWLLSTSGAGHGHPDRRAIARIVAGSPGATLWFNYASGTTAEYAEPGAHGYHAVHPAPGHEGIALEVENGRVTEVPL</sequence>
<protein>
    <recommendedName>
        <fullName evidence="1">Metallo-beta-lactamase domain-containing protein</fullName>
    </recommendedName>
</protein>
<comment type="caution">
    <text evidence="2">The sequence shown here is derived from an EMBL/GenBank/DDBJ whole genome shotgun (WGS) entry which is preliminary data.</text>
</comment>
<evidence type="ECO:0000313" key="3">
    <source>
        <dbReference type="Proteomes" id="UP000053244"/>
    </source>
</evidence>
<dbReference type="OrthoDB" id="2971563at2"/>
<dbReference type="AlphaFoldDB" id="A0A101J7N4"/>
<feature type="domain" description="Metallo-beta-lactamase" evidence="1">
    <location>
        <begin position="12"/>
        <end position="268"/>
    </location>
</feature>
<gene>
    <name evidence="2" type="ORF">ADL15_50375</name>
</gene>
<dbReference type="PANTHER" id="PTHR30619:SF1">
    <property type="entry name" value="RECOMBINATION PROTEIN 2"/>
    <property type="match status" value="1"/>
</dbReference>
<dbReference type="PANTHER" id="PTHR30619">
    <property type="entry name" value="DNA INTERNALIZATION/COMPETENCE PROTEIN COMEC/REC2"/>
    <property type="match status" value="1"/>
</dbReference>
<dbReference type="InterPro" id="IPR001279">
    <property type="entry name" value="Metallo-B-lactamas"/>
</dbReference>
<proteinExistence type="predicted"/>
<dbReference type="Proteomes" id="UP000053244">
    <property type="component" value="Unassembled WGS sequence"/>
</dbReference>
<name>A0A101J7N4_9ACTN</name>
<keyword evidence="3" id="KW-1185">Reference proteome</keyword>
<dbReference type="Pfam" id="PF00753">
    <property type="entry name" value="Lactamase_B"/>
    <property type="match status" value="1"/>
</dbReference>
<dbReference type="InterPro" id="IPR036866">
    <property type="entry name" value="RibonucZ/Hydroxyglut_hydro"/>
</dbReference>
<dbReference type="EMBL" id="LLZH01000351">
    <property type="protein sequence ID" value="KUL21591.1"/>
    <property type="molecule type" value="Genomic_DNA"/>
</dbReference>
<dbReference type="SUPFAM" id="SSF56281">
    <property type="entry name" value="Metallo-hydrolase/oxidoreductase"/>
    <property type="match status" value="1"/>
</dbReference>
<evidence type="ECO:0000313" key="2">
    <source>
        <dbReference type="EMBL" id="KUL21591.1"/>
    </source>
</evidence>
<organism evidence="2 3">
    <name type="scientific">Actinoplanes awajinensis subsp. mycoplanecinus</name>
    <dbReference type="NCBI Taxonomy" id="135947"/>
    <lineage>
        <taxon>Bacteria</taxon>
        <taxon>Bacillati</taxon>
        <taxon>Actinomycetota</taxon>
        <taxon>Actinomycetes</taxon>
        <taxon>Micromonosporales</taxon>
        <taxon>Micromonosporaceae</taxon>
        <taxon>Actinoplanes</taxon>
    </lineage>
</organism>
<dbReference type="RefSeq" id="WP_067708582.1">
    <property type="nucleotide sequence ID" value="NZ_LLZH01000351.1"/>
</dbReference>
<dbReference type="InterPro" id="IPR052159">
    <property type="entry name" value="Competence_DNA_uptake"/>
</dbReference>